<reference evidence="3" key="1">
    <citation type="submission" date="2025-08" db="UniProtKB">
        <authorList>
            <consortium name="RefSeq"/>
        </authorList>
    </citation>
    <scope>IDENTIFICATION</scope>
</reference>
<name>A0A6P6RTY2_9EIME</name>
<dbReference type="AlphaFoldDB" id="A0A6P6RTY2"/>
<feature type="compositionally biased region" description="Low complexity" evidence="1">
    <location>
        <begin position="138"/>
        <end position="149"/>
    </location>
</feature>
<evidence type="ECO:0000313" key="3">
    <source>
        <dbReference type="RefSeq" id="XP_026191293.1"/>
    </source>
</evidence>
<feature type="compositionally biased region" description="Low complexity" evidence="1">
    <location>
        <begin position="67"/>
        <end position="80"/>
    </location>
</feature>
<accession>A0A6P6RTY2</accession>
<sequence length="218" mass="22310">MQGQTLVRSVSASENPSPRKQTLHRHECPPEPTACSEMQRAAASVAAALLASASETRRHCISLSTEAHTASARGRAAATTPVPPRSNTATPACVLDSTAYPNAAAKSRSDSRGHPAPTKGQGRALPRHACESHGPHQASYAASAATPSAGTLSPKVADGKTSHDAEQSTAAATEAAHSVAVCTSENEAAPRNAAQKDERHTAAASPRKGSSNEREAAS</sequence>
<dbReference type="Proteomes" id="UP000515125">
    <property type="component" value="Unplaced"/>
</dbReference>
<gene>
    <name evidence="3" type="primary">LOC113146869</name>
</gene>
<organism evidence="2 3">
    <name type="scientific">Cyclospora cayetanensis</name>
    <dbReference type="NCBI Taxonomy" id="88456"/>
    <lineage>
        <taxon>Eukaryota</taxon>
        <taxon>Sar</taxon>
        <taxon>Alveolata</taxon>
        <taxon>Apicomplexa</taxon>
        <taxon>Conoidasida</taxon>
        <taxon>Coccidia</taxon>
        <taxon>Eucoccidiorida</taxon>
        <taxon>Eimeriorina</taxon>
        <taxon>Eimeriidae</taxon>
        <taxon>Cyclospora</taxon>
    </lineage>
</organism>
<protein>
    <submittedName>
        <fullName evidence="3">Uncharacterized protein LOC113146869</fullName>
    </submittedName>
</protein>
<keyword evidence="2" id="KW-1185">Reference proteome</keyword>
<dbReference type="RefSeq" id="XP_026191293.1">
    <property type="nucleotide sequence ID" value="XM_026335508.1"/>
</dbReference>
<feature type="region of interest" description="Disordered" evidence="1">
    <location>
        <begin position="1"/>
        <end position="36"/>
    </location>
</feature>
<feature type="region of interest" description="Disordered" evidence="1">
    <location>
        <begin position="62"/>
        <end position="218"/>
    </location>
</feature>
<evidence type="ECO:0000256" key="1">
    <source>
        <dbReference type="SAM" id="MobiDB-lite"/>
    </source>
</evidence>
<feature type="compositionally biased region" description="Low complexity" evidence="1">
    <location>
        <begin position="167"/>
        <end position="181"/>
    </location>
</feature>
<feature type="compositionally biased region" description="Polar residues" evidence="1">
    <location>
        <begin position="1"/>
        <end position="20"/>
    </location>
</feature>
<evidence type="ECO:0000313" key="2">
    <source>
        <dbReference type="Proteomes" id="UP000515125"/>
    </source>
</evidence>
<feature type="compositionally biased region" description="Basic and acidic residues" evidence="1">
    <location>
        <begin position="157"/>
        <end position="166"/>
    </location>
</feature>
<dbReference type="GeneID" id="113146869"/>
<proteinExistence type="predicted"/>